<name>A0A3M7R8U9_BRAPC</name>
<accession>A0A3M7R8U9</accession>
<dbReference type="AlphaFoldDB" id="A0A3M7R8U9"/>
<keyword evidence="2" id="KW-1185">Reference proteome</keyword>
<organism evidence="1 2">
    <name type="scientific">Brachionus plicatilis</name>
    <name type="common">Marine rotifer</name>
    <name type="synonym">Brachionus muelleri</name>
    <dbReference type="NCBI Taxonomy" id="10195"/>
    <lineage>
        <taxon>Eukaryota</taxon>
        <taxon>Metazoa</taxon>
        <taxon>Spiralia</taxon>
        <taxon>Gnathifera</taxon>
        <taxon>Rotifera</taxon>
        <taxon>Eurotatoria</taxon>
        <taxon>Monogononta</taxon>
        <taxon>Pseudotrocha</taxon>
        <taxon>Ploima</taxon>
        <taxon>Brachionidae</taxon>
        <taxon>Brachionus</taxon>
    </lineage>
</organism>
<sequence length="123" mass="14945">MSIRLIALLTCITKYSQEFDKNHQSLQEHFFSFLRPHKISMANQTFYKYSLFLLYNIHTLLFHILNKNLSLFNYHINLFLFLCWKKNYAQITKIDLDFCDQTLKKSRFDSLVLLFKKVNMTYK</sequence>
<evidence type="ECO:0000313" key="1">
    <source>
        <dbReference type="EMBL" id="RNA19861.1"/>
    </source>
</evidence>
<protein>
    <submittedName>
        <fullName evidence="1">Uncharacterized protein</fullName>
    </submittedName>
</protein>
<comment type="caution">
    <text evidence="1">The sequence shown here is derived from an EMBL/GenBank/DDBJ whole genome shotgun (WGS) entry which is preliminary data.</text>
</comment>
<dbReference type="EMBL" id="REGN01003965">
    <property type="protein sequence ID" value="RNA19861.1"/>
    <property type="molecule type" value="Genomic_DNA"/>
</dbReference>
<gene>
    <name evidence="1" type="ORF">BpHYR1_030163</name>
</gene>
<dbReference type="Proteomes" id="UP000276133">
    <property type="component" value="Unassembled WGS sequence"/>
</dbReference>
<evidence type="ECO:0000313" key="2">
    <source>
        <dbReference type="Proteomes" id="UP000276133"/>
    </source>
</evidence>
<reference evidence="1 2" key="1">
    <citation type="journal article" date="2018" name="Sci. Rep.">
        <title>Genomic signatures of local adaptation to the degree of environmental predictability in rotifers.</title>
        <authorList>
            <person name="Franch-Gras L."/>
            <person name="Hahn C."/>
            <person name="Garcia-Roger E.M."/>
            <person name="Carmona M.J."/>
            <person name="Serra M."/>
            <person name="Gomez A."/>
        </authorList>
    </citation>
    <scope>NUCLEOTIDE SEQUENCE [LARGE SCALE GENOMIC DNA]</scope>
    <source>
        <strain evidence="1">HYR1</strain>
    </source>
</reference>
<proteinExistence type="predicted"/>